<comment type="caution">
    <text evidence="2">The sequence shown here is derived from an EMBL/GenBank/DDBJ whole genome shotgun (WGS) entry which is preliminary data.</text>
</comment>
<dbReference type="EMBL" id="JAPUFD010000040">
    <property type="protein sequence ID" value="MDI1493629.1"/>
    <property type="molecule type" value="Genomic_DNA"/>
</dbReference>
<keyword evidence="3" id="KW-1185">Reference proteome</keyword>
<protein>
    <submittedName>
        <fullName evidence="2">Uncharacterized protein</fullName>
    </submittedName>
</protein>
<gene>
    <name evidence="2" type="ORF">OHK93_006355</name>
</gene>
<dbReference type="AlphaFoldDB" id="A0AA43QXR9"/>
<proteinExistence type="predicted"/>
<dbReference type="Proteomes" id="UP001161017">
    <property type="component" value="Unassembled WGS sequence"/>
</dbReference>
<keyword evidence="1" id="KW-0732">Signal</keyword>
<evidence type="ECO:0000313" key="2">
    <source>
        <dbReference type="EMBL" id="MDI1493629.1"/>
    </source>
</evidence>
<organism evidence="2 3">
    <name type="scientific">Ramalina farinacea</name>
    <dbReference type="NCBI Taxonomy" id="258253"/>
    <lineage>
        <taxon>Eukaryota</taxon>
        <taxon>Fungi</taxon>
        <taxon>Dikarya</taxon>
        <taxon>Ascomycota</taxon>
        <taxon>Pezizomycotina</taxon>
        <taxon>Lecanoromycetes</taxon>
        <taxon>OSLEUM clade</taxon>
        <taxon>Lecanoromycetidae</taxon>
        <taxon>Lecanorales</taxon>
        <taxon>Lecanorineae</taxon>
        <taxon>Ramalinaceae</taxon>
        <taxon>Ramalina</taxon>
    </lineage>
</organism>
<evidence type="ECO:0000313" key="3">
    <source>
        <dbReference type="Proteomes" id="UP001161017"/>
    </source>
</evidence>
<sequence>MYSPLRLQLLALILLNHLLFIIALPTGATLNLPVSTAFNLSVSSASNNTTPLTSVNFYETVAQGIAAVQRAYPKIVPRLFDVGAKSPGKPQSLPLPIDGIALQLHITYPKILRTGYRASWGRWSDPGEQNAPFSFIRPDFDWDNLPLSFEDAQSKMQAAEDVPGDWKQFNSILIYVFTEHHPTLPIDMGELVYSFINRNEQGDTVYVVWVVARSGEVFFEERPARPCGYLKNRQQCG</sequence>
<feature type="signal peptide" evidence="1">
    <location>
        <begin position="1"/>
        <end position="23"/>
    </location>
</feature>
<accession>A0AA43QXR9</accession>
<evidence type="ECO:0000256" key="1">
    <source>
        <dbReference type="SAM" id="SignalP"/>
    </source>
</evidence>
<feature type="chain" id="PRO_5041384876" evidence="1">
    <location>
        <begin position="24"/>
        <end position="237"/>
    </location>
</feature>
<name>A0AA43QXR9_9LECA</name>
<reference evidence="2" key="1">
    <citation type="journal article" date="2023" name="Genome Biol. Evol.">
        <title>First Whole Genome Sequence and Flow Cytometry Genome Size Data for the Lichen-Forming Fungus Ramalina farinacea (Ascomycota).</title>
        <authorList>
            <person name="Llewellyn T."/>
            <person name="Mian S."/>
            <person name="Hill R."/>
            <person name="Leitch I.J."/>
            <person name="Gaya E."/>
        </authorList>
    </citation>
    <scope>NUCLEOTIDE SEQUENCE</scope>
    <source>
        <strain evidence="2">LIQ254RAFAR</strain>
    </source>
</reference>